<dbReference type="OrthoDB" id="5168853at2"/>
<keyword evidence="2" id="KW-1185">Reference proteome</keyword>
<sequence>MAKADSSILVEDQTCKTAEVEAIIVGSGFSGLGIAALLDRAGYTSFRILESHDELGGTWRDNNYPGCGCDIPSPLYSYSFAQKPDWNRLFASQPEILEYLQDFAASRRLTDRIRFNERVDSAVWHEDRRLWVTTTRAGHIYLSRFLIVAVGALHHPLMPPMPGLEDFRGPVFHSAQWRHDVDLHGKKVAVIGTGASAIQFVPAIAGDVAEMTVYQRTAPWILPKADRELEPRYKFLSRWVPAYRWYQRARLFWIHEKRAPGFVHDPVAMEKTAALARSYLERQVPDPVLRAQLTPDYEIGCKRLLISSHWYRTLQRENISVVNGSVRKVTATTVTGSDGIERDTDIIIYGTGFDIQNSVRIDIVGRDGVRLEDAWKNGNEAFLGTAVAGFPNMFTMVGPNSALGHNSQVFMIESQARYIVSLLKRMHRRGVDTVEVRTDVQRRFNSWLDGRMSHTVWQRGGCRSYYQDARSGRNTVLWPDTSIAFWKRTRRVDLGDFATDSIRPNR</sequence>
<dbReference type="Gene3D" id="3.50.50.60">
    <property type="entry name" value="FAD/NAD(P)-binding domain"/>
    <property type="match status" value="2"/>
</dbReference>
<dbReference type="Proteomes" id="UP000247569">
    <property type="component" value="Unassembled WGS sequence"/>
</dbReference>
<dbReference type="SUPFAM" id="SSF51905">
    <property type="entry name" value="FAD/NAD(P)-binding domain"/>
    <property type="match status" value="2"/>
</dbReference>
<dbReference type="InterPro" id="IPR036188">
    <property type="entry name" value="FAD/NAD-bd_sf"/>
</dbReference>
<name>A0A318JVU3_9NOCA</name>
<organism evidence="1 2">
    <name type="scientific">Nocardia tenerifensis</name>
    <dbReference type="NCBI Taxonomy" id="228006"/>
    <lineage>
        <taxon>Bacteria</taxon>
        <taxon>Bacillati</taxon>
        <taxon>Actinomycetota</taxon>
        <taxon>Actinomycetes</taxon>
        <taxon>Mycobacteriales</taxon>
        <taxon>Nocardiaceae</taxon>
        <taxon>Nocardia</taxon>
    </lineage>
</organism>
<evidence type="ECO:0000313" key="2">
    <source>
        <dbReference type="Proteomes" id="UP000247569"/>
    </source>
</evidence>
<evidence type="ECO:0000313" key="1">
    <source>
        <dbReference type="EMBL" id="PXX58433.1"/>
    </source>
</evidence>
<gene>
    <name evidence="1" type="ORF">DFR70_114117</name>
</gene>
<dbReference type="EMBL" id="QJKF01000014">
    <property type="protein sequence ID" value="PXX58433.1"/>
    <property type="molecule type" value="Genomic_DNA"/>
</dbReference>
<reference evidence="1 2" key="1">
    <citation type="submission" date="2018-05" db="EMBL/GenBank/DDBJ databases">
        <title>Genomic Encyclopedia of Type Strains, Phase IV (KMG-IV): sequencing the most valuable type-strain genomes for metagenomic binning, comparative biology and taxonomic classification.</title>
        <authorList>
            <person name="Goeker M."/>
        </authorList>
    </citation>
    <scope>NUCLEOTIDE SEQUENCE [LARGE SCALE GENOMIC DNA]</scope>
    <source>
        <strain evidence="1 2">DSM 44704</strain>
    </source>
</reference>
<dbReference type="PANTHER" id="PTHR42877:SF4">
    <property type="entry name" value="FAD_NAD(P)-BINDING DOMAIN-CONTAINING PROTEIN-RELATED"/>
    <property type="match status" value="1"/>
</dbReference>
<dbReference type="AlphaFoldDB" id="A0A318JVU3"/>
<proteinExistence type="predicted"/>
<protein>
    <submittedName>
        <fullName evidence="1">Cation diffusion facilitator CzcD-associated flavoprotein CzcO</fullName>
    </submittedName>
</protein>
<comment type="caution">
    <text evidence="1">The sequence shown here is derived from an EMBL/GenBank/DDBJ whole genome shotgun (WGS) entry which is preliminary data.</text>
</comment>
<accession>A0A318JVU3</accession>
<dbReference type="RefSeq" id="WP_051186638.1">
    <property type="nucleotide sequence ID" value="NZ_QJKF01000014.1"/>
</dbReference>
<dbReference type="PANTHER" id="PTHR42877">
    <property type="entry name" value="L-ORNITHINE N(5)-MONOOXYGENASE-RELATED"/>
    <property type="match status" value="1"/>
</dbReference>
<dbReference type="InterPro" id="IPR051209">
    <property type="entry name" value="FAD-bind_Monooxygenase_sf"/>
</dbReference>
<dbReference type="Pfam" id="PF13738">
    <property type="entry name" value="Pyr_redox_3"/>
    <property type="match status" value="1"/>
</dbReference>